<dbReference type="GO" id="GO:0008270">
    <property type="term" value="F:zinc ion binding"/>
    <property type="evidence" value="ECO:0007669"/>
    <property type="project" value="TreeGrafter"/>
</dbReference>
<comment type="similarity">
    <text evidence="1">Belongs to the peptidase M1 family.</text>
</comment>
<evidence type="ECO:0000313" key="4">
    <source>
        <dbReference type="WBParaSite" id="BXY_1298100.1"/>
    </source>
</evidence>
<dbReference type="GO" id="GO:0005737">
    <property type="term" value="C:cytoplasm"/>
    <property type="evidence" value="ECO:0007669"/>
    <property type="project" value="TreeGrafter"/>
</dbReference>
<dbReference type="AlphaFoldDB" id="A0A1I7SIV8"/>
<dbReference type="InterPro" id="IPR024571">
    <property type="entry name" value="ERAP1-like_C_dom"/>
</dbReference>
<dbReference type="GO" id="GO:0006508">
    <property type="term" value="P:proteolysis"/>
    <property type="evidence" value="ECO:0007669"/>
    <property type="project" value="TreeGrafter"/>
</dbReference>
<evidence type="ECO:0000259" key="2">
    <source>
        <dbReference type="Pfam" id="PF11838"/>
    </source>
</evidence>
<sequence length="163" mass="19067">MNDWENLLNEYLKSKTPAERNTMLIALTATQDVQNVVRLLNMAFDGETIRPNFLPRVFGALVQNRAAAHVTWRFIRQHRERLEEILGDATVMFGAALKMVIEGFSTDFDLREVRDSFTKYGMGASQARIHQSLETVRLNIQWRHLNEKALGLWLDKWHLRREE</sequence>
<dbReference type="InterPro" id="IPR050344">
    <property type="entry name" value="Peptidase_M1_aminopeptidases"/>
</dbReference>
<dbReference type="eggNOG" id="KOG1046">
    <property type="taxonomic scope" value="Eukaryota"/>
</dbReference>
<organism evidence="3 4">
    <name type="scientific">Bursaphelenchus xylophilus</name>
    <name type="common">Pinewood nematode worm</name>
    <name type="synonym">Aphelenchoides xylophilus</name>
    <dbReference type="NCBI Taxonomy" id="6326"/>
    <lineage>
        <taxon>Eukaryota</taxon>
        <taxon>Metazoa</taxon>
        <taxon>Ecdysozoa</taxon>
        <taxon>Nematoda</taxon>
        <taxon>Chromadorea</taxon>
        <taxon>Rhabditida</taxon>
        <taxon>Tylenchina</taxon>
        <taxon>Tylenchomorpha</taxon>
        <taxon>Aphelenchoidea</taxon>
        <taxon>Aphelenchoididae</taxon>
        <taxon>Bursaphelenchus</taxon>
    </lineage>
</organism>
<dbReference type="GO" id="GO:0016020">
    <property type="term" value="C:membrane"/>
    <property type="evidence" value="ECO:0007669"/>
    <property type="project" value="TreeGrafter"/>
</dbReference>
<dbReference type="GO" id="GO:0043171">
    <property type="term" value="P:peptide catabolic process"/>
    <property type="evidence" value="ECO:0007669"/>
    <property type="project" value="TreeGrafter"/>
</dbReference>
<dbReference type="GO" id="GO:0070006">
    <property type="term" value="F:metalloaminopeptidase activity"/>
    <property type="evidence" value="ECO:0007669"/>
    <property type="project" value="TreeGrafter"/>
</dbReference>
<dbReference type="PANTHER" id="PTHR11533">
    <property type="entry name" value="PROTEASE M1 ZINC METALLOPROTEASE"/>
    <property type="match status" value="1"/>
</dbReference>
<reference evidence="4" key="1">
    <citation type="submission" date="2016-11" db="UniProtKB">
        <authorList>
            <consortium name="WormBaseParasite"/>
        </authorList>
    </citation>
    <scope>IDENTIFICATION</scope>
</reference>
<dbReference type="Pfam" id="PF11838">
    <property type="entry name" value="ERAP1_C"/>
    <property type="match status" value="1"/>
</dbReference>
<dbReference type="WBParaSite" id="BXY_1298100.1">
    <property type="protein sequence ID" value="BXY_1298100.1"/>
    <property type="gene ID" value="BXY_1298100"/>
</dbReference>
<evidence type="ECO:0000256" key="1">
    <source>
        <dbReference type="ARBA" id="ARBA00010136"/>
    </source>
</evidence>
<dbReference type="Gene3D" id="1.25.50.20">
    <property type="match status" value="1"/>
</dbReference>
<dbReference type="GO" id="GO:0005615">
    <property type="term" value="C:extracellular space"/>
    <property type="evidence" value="ECO:0007669"/>
    <property type="project" value="TreeGrafter"/>
</dbReference>
<dbReference type="Proteomes" id="UP000095284">
    <property type="component" value="Unplaced"/>
</dbReference>
<protein>
    <submittedName>
        <fullName evidence="4">ERAP1_C domain-containing protein</fullName>
    </submittedName>
</protein>
<dbReference type="GO" id="GO:0042277">
    <property type="term" value="F:peptide binding"/>
    <property type="evidence" value="ECO:0007669"/>
    <property type="project" value="TreeGrafter"/>
</dbReference>
<evidence type="ECO:0000313" key="3">
    <source>
        <dbReference type="Proteomes" id="UP000095284"/>
    </source>
</evidence>
<dbReference type="PANTHER" id="PTHR11533:SF299">
    <property type="entry name" value="AMINOPEPTIDASE"/>
    <property type="match status" value="1"/>
</dbReference>
<name>A0A1I7SIV8_BURXY</name>
<accession>A0A1I7SIV8</accession>
<feature type="domain" description="ERAP1-like C-terminal" evidence="2">
    <location>
        <begin position="2"/>
        <end position="137"/>
    </location>
</feature>
<proteinExistence type="inferred from homology"/>